<dbReference type="SUPFAM" id="SSF55136">
    <property type="entry name" value="Probable bacterial effector-binding domain"/>
    <property type="match status" value="1"/>
</dbReference>
<sequence>MEKFDLAKTYKSYYTAQTKPELIEFEPVWYVTIEGIGDPDGDDFANATEALYTLSYSIKGICKSEGKDFTVAKLEGLWWVDGDSRNALEVPREQWRWKLLIRMPEFVTSERVEEARIKAKDKKKELKAIADIRFERLHEGSCVQMLHVGPYAIETDTLRQMEQFMEMNQVSIRGLHHEIYLSDPRKVEQSKMKTILRYPVQGAEVVKGRFLR</sequence>
<keyword evidence="3" id="KW-1185">Reference proteome</keyword>
<dbReference type="InterPro" id="IPR029442">
    <property type="entry name" value="GyrI-like"/>
</dbReference>
<gene>
    <name evidence="2" type="ORF">J2Z65_007196</name>
</gene>
<evidence type="ECO:0000259" key="1">
    <source>
        <dbReference type="Pfam" id="PF06445"/>
    </source>
</evidence>
<dbReference type="Proteomes" id="UP001519344">
    <property type="component" value="Unassembled WGS sequence"/>
</dbReference>
<evidence type="ECO:0000313" key="2">
    <source>
        <dbReference type="EMBL" id="MBP1967891.1"/>
    </source>
</evidence>
<dbReference type="InterPro" id="IPR008319">
    <property type="entry name" value="GyrI-like_CCH_Lin2189-like"/>
</dbReference>
<evidence type="ECO:0000313" key="3">
    <source>
        <dbReference type="Proteomes" id="UP001519344"/>
    </source>
</evidence>
<dbReference type="Gene3D" id="3.20.80.10">
    <property type="entry name" value="Regulatory factor, effector binding domain"/>
    <property type="match status" value="1"/>
</dbReference>
<name>A0ABS4IAC6_9BACL</name>
<dbReference type="EMBL" id="JAGGKV010000052">
    <property type="protein sequence ID" value="MBP1967891.1"/>
    <property type="molecule type" value="Genomic_DNA"/>
</dbReference>
<feature type="domain" description="GyrI-like small molecule binding" evidence="1">
    <location>
        <begin position="127"/>
        <end position="198"/>
    </location>
</feature>
<dbReference type="Pfam" id="PF06445">
    <property type="entry name" value="GyrI-like"/>
    <property type="match status" value="1"/>
</dbReference>
<reference evidence="2 3" key="1">
    <citation type="submission" date="2021-03" db="EMBL/GenBank/DDBJ databases">
        <title>Genomic Encyclopedia of Type Strains, Phase IV (KMG-IV): sequencing the most valuable type-strain genomes for metagenomic binning, comparative biology and taxonomic classification.</title>
        <authorList>
            <person name="Goeker M."/>
        </authorList>
    </citation>
    <scope>NUCLEOTIDE SEQUENCE [LARGE SCALE GENOMIC DNA]</scope>
    <source>
        <strain evidence="2 3">DSM 24950</strain>
    </source>
</reference>
<comment type="caution">
    <text evidence="2">The sequence shown here is derived from an EMBL/GenBank/DDBJ whole genome shotgun (WGS) entry which is preliminary data.</text>
</comment>
<protein>
    <recommendedName>
        <fullName evidence="1">GyrI-like small molecule binding domain-containing protein</fullName>
    </recommendedName>
</protein>
<dbReference type="RefSeq" id="WP_167067222.1">
    <property type="nucleotide sequence ID" value="NZ_JAAOZR010000083.1"/>
</dbReference>
<dbReference type="InterPro" id="IPR011256">
    <property type="entry name" value="Reg_factor_effector_dom_sf"/>
</dbReference>
<proteinExistence type="predicted"/>
<organism evidence="2 3">
    <name type="scientific">Paenibacillus aceris</name>
    <dbReference type="NCBI Taxonomy" id="869555"/>
    <lineage>
        <taxon>Bacteria</taxon>
        <taxon>Bacillati</taxon>
        <taxon>Bacillota</taxon>
        <taxon>Bacilli</taxon>
        <taxon>Bacillales</taxon>
        <taxon>Paenibacillaceae</taxon>
        <taxon>Paenibacillus</taxon>
    </lineage>
</organism>
<dbReference type="PIRSF" id="PIRSF031644">
    <property type="entry name" value="UCP031644"/>
    <property type="match status" value="1"/>
</dbReference>
<accession>A0ABS4IAC6</accession>